<proteinExistence type="predicted"/>
<dbReference type="VEuPathDB" id="FungiDB:PHYBLDRAFT_183152"/>
<protein>
    <submittedName>
        <fullName evidence="3">Uncharacterized protein</fullName>
    </submittedName>
</protein>
<keyword evidence="4" id="KW-1185">Reference proteome</keyword>
<name>A0A162WKT1_PHYB8</name>
<feature type="signal peptide" evidence="2">
    <location>
        <begin position="1"/>
        <end position="22"/>
    </location>
</feature>
<dbReference type="OrthoDB" id="10528110at2759"/>
<feature type="chain" id="PRO_5007840617" evidence="2">
    <location>
        <begin position="23"/>
        <end position="117"/>
    </location>
</feature>
<sequence length="117" mass="12280">MQIHSLAIVLVIFAAVLIQASPLPNQAHDDILIHESAVSVASSAKAAVNLAKKRRSDDSSAKVDARALAASNSQARVVSPAGILDKDIKDPLDGKRGPIGEKIHEDIEDGEKALKGN</sequence>
<dbReference type="AlphaFoldDB" id="A0A162WKT1"/>
<accession>A0A162WKT1</accession>
<feature type="region of interest" description="Disordered" evidence="1">
    <location>
        <begin position="89"/>
        <end position="117"/>
    </location>
</feature>
<dbReference type="EMBL" id="KV440994">
    <property type="protein sequence ID" value="OAD68675.1"/>
    <property type="molecule type" value="Genomic_DNA"/>
</dbReference>
<dbReference type="RefSeq" id="XP_018286715.1">
    <property type="nucleotide sequence ID" value="XM_018438723.1"/>
</dbReference>
<organism evidence="3 4">
    <name type="scientific">Phycomyces blakesleeanus (strain ATCC 8743b / DSM 1359 / FGSC 10004 / NBRC 33097 / NRRL 1555)</name>
    <dbReference type="NCBI Taxonomy" id="763407"/>
    <lineage>
        <taxon>Eukaryota</taxon>
        <taxon>Fungi</taxon>
        <taxon>Fungi incertae sedis</taxon>
        <taxon>Mucoromycota</taxon>
        <taxon>Mucoromycotina</taxon>
        <taxon>Mucoromycetes</taxon>
        <taxon>Mucorales</taxon>
        <taxon>Phycomycetaceae</taxon>
        <taxon>Phycomyces</taxon>
    </lineage>
</organism>
<dbReference type="InParanoid" id="A0A162WKT1"/>
<reference evidence="4" key="1">
    <citation type="submission" date="2015-06" db="EMBL/GenBank/DDBJ databases">
        <title>Expansion of signal transduction pathways in fungi by whole-genome duplication.</title>
        <authorList>
            <consortium name="DOE Joint Genome Institute"/>
            <person name="Corrochano L.M."/>
            <person name="Kuo A."/>
            <person name="Marcet-Houben M."/>
            <person name="Polaino S."/>
            <person name="Salamov A."/>
            <person name="Villalobos J.M."/>
            <person name="Alvarez M.I."/>
            <person name="Avalos J."/>
            <person name="Benito E.P."/>
            <person name="Benoit I."/>
            <person name="Burger G."/>
            <person name="Camino L.P."/>
            <person name="Canovas D."/>
            <person name="Cerda-Olmedo E."/>
            <person name="Cheng J.-F."/>
            <person name="Dominguez A."/>
            <person name="Elias M."/>
            <person name="Eslava A.P."/>
            <person name="Glaser F."/>
            <person name="Grimwood J."/>
            <person name="Gutierrez G."/>
            <person name="Heitman J."/>
            <person name="Henrissat B."/>
            <person name="Iturriaga E.A."/>
            <person name="Lang B.F."/>
            <person name="Lavin J.L."/>
            <person name="Lee S."/>
            <person name="Li W."/>
            <person name="Lindquist E."/>
            <person name="Lopez-Garcia S."/>
            <person name="Luque E.M."/>
            <person name="Marcos A.T."/>
            <person name="Martin J."/>
            <person name="McCluskey K."/>
            <person name="Medina H.R."/>
            <person name="Miralles-Duran A."/>
            <person name="Miyazaki A."/>
            <person name="Munoz-Torres E."/>
            <person name="Oguiza J.A."/>
            <person name="Ohm R."/>
            <person name="Olmedo M."/>
            <person name="Orejas M."/>
            <person name="Ortiz-Castellanos L."/>
            <person name="Pisabarro A.G."/>
            <person name="Rodriguez-Romero J."/>
            <person name="Ruiz-Herrera J."/>
            <person name="Ruiz-Vazquez R."/>
            <person name="Sanz C."/>
            <person name="Schackwitz W."/>
            <person name="Schmutz J."/>
            <person name="Shahriari M."/>
            <person name="Shelest E."/>
            <person name="Silva-Franco F."/>
            <person name="Soanes D."/>
            <person name="Syed K."/>
            <person name="Tagua V.G."/>
            <person name="Talbot N.J."/>
            <person name="Thon M."/>
            <person name="De vries R.P."/>
            <person name="Wiebenga A."/>
            <person name="Yadav J.S."/>
            <person name="Braun E.L."/>
            <person name="Baker S."/>
            <person name="Garre V."/>
            <person name="Horwitz B."/>
            <person name="Torres-Martinez S."/>
            <person name="Idnurm A."/>
            <person name="Herrera-Estrella A."/>
            <person name="Gabaldon T."/>
            <person name="Grigoriev I.V."/>
        </authorList>
    </citation>
    <scope>NUCLEOTIDE SEQUENCE [LARGE SCALE GENOMIC DNA]</scope>
    <source>
        <strain evidence="4">NRRL 1555(-)</strain>
    </source>
</reference>
<evidence type="ECO:0000313" key="4">
    <source>
        <dbReference type="Proteomes" id="UP000077315"/>
    </source>
</evidence>
<dbReference type="GeneID" id="28999629"/>
<evidence type="ECO:0000256" key="2">
    <source>
        <dbReference type="SAM" id="SignalP"/>
    </source>
</evidence>
<evidence type="ECO:0000256" key="1">
    <source>
        <dbReference type="SAM" id="MobiDB-lite"/>
    </source>
</evidence>
<keyword evidence="2" id="KW-0732">Signal</keyword>
<dbReference type="Proteomes" id="UP000077315">
    <property type="component" value="Unassembled WGS sequence"/>
</dbReference>
<gene>
    <name evidence="3" type="ORF">PHYBLDRAFT_183152</name>
</gene>
<evidence type="ECO:0000313" key="3">
    <source>
        <dbReference type="EMBL" id="OAD68675.1"/>
    </source>
</evidence>